<dbReference type="EMBL" id="JAQIZT010000006">
    <property type="protein sequence ID" value="KAJ6992912.1"/>
    <property type="molecule type" value="Genomic_DNA"/>
</dbReference>
<reference evidence="2" key="1">
    <citation type="journal article" date="2023" name="Mol. Ecol. Resour.">
        <title>Chromosome-level genome assembly of a triploid poplar Populus alba 'Berolinensis'.</title>
        <authorList>
            <person name="Chen S."/>
            <person name="Yu Y."/>
            <person name="Wang X."/>
            <person name="Wang S."/>
            <person name="Zhang T."/>
            <person name="Zhou Y."/>
            <person name="He R."/>
            <person name="Meng N."/>
            <person name="Wang Y."/>
            <person name="Liu W."/>
            <person name="Liu Z."/>
            <person name="Liu J."/>
            <person name="Guo Q."/>
            <person name="Huang H."/>
            <person name="Sederoff R.R."/>
            <person name="Wang G."/>
            <person name="Qu G."/>
            <person name="Chen S."/>
        </authorList>
    </citation>
    <scope>NUCLEOTIDE SEQUENCE</scope>
    <source>
        <strain evidence="2">SC-2020</strain>
    </source>
</reference>
<keyword evidence="3" id="KW-1185">Reference proteome</keyword>
<organism evidence="2 3">
    <name type="scientific">Populus alba x Populus x berolinensis</name>
    <dbReference type="NCBI Taxonomy" id="444605"/>
    <lineage>
        <taxon>Eukaryota</taxon>
        <taxon>Viridiplantae</taxon>
        <taxon>Streptophyta</taxon>
        <taxon>Embryophyta</taxon>
        <taxon>Tracheophyta</taxon>
        <taxon>Spermatophyta</taxon>
        <taxon>Magnoliopsida</taxon>
        <taxon>eudicotyledons</taxon>
        <taxon>Gunneridae</taxon>
        <taxon>Pentapetalae</taxon>
        <taxon>rosids</taxon>
        <taxon>fabids</taxon>
        <taxon>Malpighiales</taxon>
        <taxon>Salicaceae</taxon>
        <taxon>Saliceae</taxon>
        <taxon>Populus</taxon>
    </lineage>
</organism>
<name>A0AAD6VZ15_9ROSI</name>
<comment type="caution">
    <text evidence="2">The sequence shown here is derived from an EMBL/GenBank/DDBJ whole genome shotgun (WGS) entry which is preliminary data.</text>
</comment>
<evidence type="ECO:0000313" key="2">
    <source>
        <dbReference type="EMBL" id="KAJ6992912.1"/>
    </source>
</evidence>
<keyword evidence="1" id="KW-0812">Transmembrane</keyword>
<protein>
    <submittedName>
        <fullName evidence="2">Uncharacterized protein</fullName>
    </submittedName>
</protein>
<evidence type="ECO:0000256" key="1">
    <source>
        <dbReference type="SAM" id="Phobius"/>
    </source>
</evidence>
<feature type="transmembrane region" description="Helical" evidence="1">
    <location>
        <begin position="36"/>
        <end position="55"/>
    </location>
</feature>
<sequence>MWIISSFRSLHSSLYSGVLAVSVATKQFSLTGLEILRLRLLMFTYLQYVIFLIYINRLSSFLSLQPTTLSY</sequence>
<keyword evidence="1" id="KW-1133">Transmembrane helix</keyword>
<dbReference type="AlphaFoldDB" id="A0AAD6VZ15"/>
<proteinExistence type="predicted"/>
<evidence type="ECO:0000313" key="3">
    <source>
        <dbReference type="Proteomes" id="UP001164929"/>
    </source>
</evidence>
<gene>
    <name evidence="2" type="ORF">NC653_016125</name>
</gene>
<dbReference type="Proteomes" id="UP001164929">
    <property type="component" value="Chromosome 6"/>
</dbReference>
<keyword evidence="1" id="KW-0472">Membrane</keyword>
<accession>A0AAD6VZ15</accession>